<evidence type="ECO:0000313" key="5">
    <source>
        <dbReference type="EMBL" id="MPR32474.1"/>
    </source>
</evidence>
<dbReference type="GO" id="GO:0004553">
    <property type="term" value="F:hydrolase activity, hydrolyzing O-glycosyl compounds"/>
    <property type="evidence" value="ECO:0007669"/>
    <property type="project" value="InterPro"/>
</dbReference>
<dbReference type="PANTHER" id="PTHR10963:SF55">
    <property type="entry name" value="GLYCOSIDE HYDROLASE FAMILY 16 PROTEIN"/>
    <property type="match status" value="1"/>
</dbReference>
<accession>A0A7C9BF50</accession>
<keyword evidence="5" id="KW-0378">Hydrolase</keyword>
<name>A0A7C9BF50_9BACT</name>
<feature type="region of interest" description="Disordered" evidence="2">
    <location>
        <begin position="23"/>
        <end position="45"/>
    </location>
</feature>
<evidence type="ECO:0000259" key="4">
    <source>
        <dbReference type="PROSITE" id="PS51762"/>
    </source>
</evidence>
<dbReference type="Gene3D" id="2.60.120.200">
    <property type="match status" value="1"/>
</dbReference>
<dbReference type="PANTHER" id="PTHR10963">
    <property type="entry name" value="GLYCOSYL HYDROLASE-RELATED"/>
    <property type="match status" value="1"/>
</dbReference>
<sequence>MRPLALLLIFSLNVYAACQQKEGTTPAPAVSTPTPPTSPKEYTFSDTPTWQDEFEYSGKPDPAKWGYELGGSGWGNNELQNYTNNLENAQVKDGHLVITARKETSGNRQFSSARLLTKGKGDFLYGKIEVKAKLPTGVGTWPAIWMLASDSNYGTQYWPDNGEIDIMEHVGFDQNNVHANIHTKAFNHSIGTNKGNNIIVPTASTEFHVYSCEWKPDYMAFAVDGKEYFRFERNSGYNWTQWPFDRKQFLLLNIAVGGNWGGQKGVDENIFPQSMIVDYVRVYELVEKK</sequence>
<dbReference type="GO" id="GO:0005975">
    <property type="term" value="P:carbohydrate metabolic process"/>
    <property type="evidence" value="ECO:0007669"/>
    <property type="project" value="InterPro"/>
</dbReference>
<feature type="signal peptide" evidence="3">
    <location>
        <begin position="1"/>
        <end position="16"/>
    </location>
</feature>
<dbReference type="CDD" id="cd08023">
    <property type="entry name" value="GH16_laminarinase_like"/>
    <property type="match status" value="1"/>
</dbReference>
<dbReference type="InterPro" id="IPR050546">
    <property type="entry name" value="Glycosyl_Hydrlase_16"/>
</dbReference>
<organism evidence="5 6">
    <name type="scientific">Salmonirosea aquatica</name>
    <dbReference type="NCBI Taxonomy" id="2654236"/>
    <lineage>
        <taxon>Bacteria</taxon>
        <taxon>Pseudomonadati</taxon>
        <taxon>Bacteroidota</taxon>
        <taxon>Cytophagia</taxon>
        <taxon>Cytophagales</taxon>
        <taxon>Spirosomataceae</taxon>
        <taxon>Salmonirosea</taxon>
    </lineage>
</organism>
<evidence type="ECO:0000256" key="1">
    <source>
        <dbReference type="ARBA" id="ARBA00006865"/>
    </source>
</evidence>
<dbReference type="RefSeq" id="WP_152756963.1">
    <property type="nucleotide sequence ID" value="NZ_WHLY01000002.1"/>
</dbReference>
<evidence type="ECO:0000256" key="3">
    <source>
        <dbReference type="SAM" id="SignalP"/>
    </source>
</evidence>
<comment type="similarity">
    <text evidence="1">Belongs to the glycosyl hydrolase 16 family.</text>
</comment>
<dbReference type="Pfam" id="PF00722">
    <property type="entry name" value="Glyco_hydro_16"/>
    <property type="match status" value="1"/>
</dbReference>
<reference evidence="5 6" key="1">
    <citation type="submission" date="2019-10" db="EMBL/GenBank/DDBJ databases">
        <title>Draft Genome Sequence of Cytophagaceae sp. SJW1-29.</title>
        <authorList>
            <person name="Choi A."/>
        </authorList>
    </citation>
    <scope>NUCLEOTIDE SEQUENCE [LARGE SCALE GENOMIC DNA]</scope>
    <source>
        <strain evidence="5 6">SJW1-29</strain>
    </source>
</reference>
<evidence type="ECO:0000256" key="2">
    <source>
        <dbReference type="SAM" id="MobiDB-lite"/>
    </source>
</evidence>
<feature type="domain" description="GH16" evidence="4">
    <location>
        <begin position="27"/>
        <end position="288"/>
    </location>
</feature>
<keyword evidence="3" id="KW-0732">Signal</keyword>
<dbReference type="Proteomes" id="UP000479293">
    <property type="component" value="Unassembled WGS sequence"/>
</dbReference>
<dbReference type="InterPro" id="IPR000757">
    <property type="entry name" value="Beta-glucanase-like"/>
</dbReference>
<dbReference type="SUPFAM" id="SSF49899">
    <property type="entry name" value="Concanavalin A-like lectins/glucanases"/>
    <property type="match status" value="1"/>
</dbReference>
<dbReference type="PROSITE" id="PS51762">
    <property type="entry name" value="GH16_2"/>
    <property type="match status" value="1"/>
</dbReference>
<dbReference type="InterPro" id="IPR013320">
    <property type="entry name" value="ConA-like_dom_sf"/>
</dbReference>
<dbReference type="AlphaFoldDB" id="A0A7C9BF50"/>
<proteinExistence type="inferred from homology"/>
<evidence type="ECO:0000313" key="6">
    <source>
        <dbReference type="Proteomes" id="UP000479293"/>
    </source>
</evidence>
<dbReference type="EMBL" id="WHLY01000002">
    <property type="protein sequence ID" value="MPR32474.1"/>
    <property type="molecule type" value="Genomic_DNA"/>
</dbReference>
<feature type="chain" id="PRO_5028829988" evidence="3">
    <location>
        <begin position="17"/>
        <end position="289"/>
    </location>
</feature>
<keyword evidence="6" id="KW-1185">Reference proteome</keyword>
<gene>
    <name evidence="5" type="ORF">GBK04_03710</name>
</gene>
<comment type="caution">
    <text evidence="5">The sequence shown here is derived from an EMBL/GenBank/DDBJ whole genome shotgun (WGS) entry which is preliminary data.</text>
</comment>
<protein>
    <submittedName>
        <fullName evidence="5">Family 16 glycosylhydrolase</fullName>
    </submittedName>
</protein>